<evidence type="ECO:0000313" key="9">
    <source>
        <dbReference type="Proteomes" id="UP000008983"/>
    </source>
</evidence>
<dbReference type="AlphaFoldDB" id="G0QN19"/>
<dbReference type="Pfam" id="PF09430">
    <property type="entry name" value="EMC7_beta-sandw"/>
    <property type="match status" value="1"/>
</dbReference>
<dbReference type="eggNOG" id="ENOG502R2WD">
    <property type="taxonomic scope" value="Eukaryota"/>
</dbReference>
<evidence type="ECO:0000313" key="8">
    <source>
        <dbReference type="EMBL" id="EGR33382.1"/>
    </source>
</evidence>
<dbReference type="InParanoid" id="G0QN19"/>
<keyword evidence="3" id="KW-0732">Signal</keyword>
<protein>
    <recommendedName>
        <fullName evidence="7">ER membrane protein complex subunit 7 beta-sandwich domain-containing protein</fullName>
    </recommendedName>
</protein>
<proteinExistence type="predicted"/>
<evidence type="ECO:0000256" key="1">
    <source>
        <dbReference type="ARBA" id="ARBA00004167"/>
    </source>
</evidence>
<dbReference type="OrthoDB" id="27095at2759"/>
<gene>
    <name evidence="8" type="ORF">IMG5_054720</name>
</gene>
<organism evidence="8 9">
    <name type="scientific">Ichthyophthirius multifiliis</name>
    <name type="common">White spot disease agent</name>
    <name type="synonym">Ich</name>
    <dbReference type="NCBI Taxonomy" id="5932"/>
    <lineage>
        <taxon>Eukaryota</taxon>
        <taxon>Sar</taxon>
        <taxon>Alveolata</taxon>
        <taxon>Ciliophora</taxon>
        <taxon>Intramacronucleata</taxon>
        <taxon>Oligohymenophorea</taxon>
        <taxon>Hymenostomatida</taxon>
        <taxon>Ophryoglenina</taxon>
        <taxon>Ichthyophthirius</taxon>
    </lineage>
</organism>
<reference evidence="8 9" key="1">
    <citation type="submission" date="2011-07" db="EMBL/GenBank/DDBJ databases">
        <authorList>
            <person name="Coyne R."/>
            <person name="Brami D."/>
            <person name="Johnson J."/>
            <person name="Hostetler J."/>
            <person name="Hannick L."/>
            <person name="Clark T."/>
            <person name="Cassidy-Hanley D."/>
            <person name="Inman J."/>
        </authorList>
    </citation>
    <scope>NUCLEOTIDE SEQUENCE [LARGE SCALE GENOMIC DNA]</scope>
    <source>
        <strain evidence="8 9">G5</strain>
    </source>
</reference>
<dbReference type="PANTHER" id="PTHR13605:SF4">
    <property type="entry name" value="ER MEMBRANE PROTEIN COMPLEX SUBUNIT 7"/>
    <property type="match status" value="1"/>
</dbReference>
<dbReference type="InterPro" id="IPR039163">
    <property type="entry name" value="EMC7"/>
</dbReference>
<evidence type="ECO:0000256" key="5">
    <source>
        <dbReference type="ARBA" id="ARBA00023136"/>
    </source>
</evidence>
<keyword evidence="4 6" id="KW-1133">Transmembrane helix</keyword>
<keyword evidence="5 6" id="KW-0472">Membrane</keyword>
<dbReference type="STRING" id="857967.G0QN19"/>
<evidence type="ECO:0000256" key="4">
    <source>
        <dbReference type="ARBA" id="ARBA00022989"/>
    </source>
</evidence>
<feature type="domain" description="ER membrane protein complex subunit 7 beta-sandwich" evidence="7">
    <location>
        <begin position="6"/>
        <end position="109"/>
    </location>
</feature>
<dbReference type="GeneID" id="14909559"/>
<evidence type="ECO:0000259" key="7">
    <source>
        <dbReference type="Pfam" id="PF09430"/>
    </source>
</evidence>
<evidence type="ECO:0000256" key="3">
    <source>
        <dbReference type="ARBA" id="ARBA00022729"/>
    </source>
</evidence>
<dbReference type="InterPro" id="IPR019008">
    <property type="entry name" value="Beta_sandwich_EMC7"/>
</dbReference>
<feature type="transmembrane region" description="Helical" evidence="6">
    <location>
        <begin position="103"/>
        <end position="124"/>
    </location>
</feature>
<dbReference type="EMBL" id="GL983460">
    <property type="protein sequence ID" value="EGR33382.1"/>
    <property type="molecule type" value="Genomic_DNA"/>
</dbReference>
<comment type="subcellular location">
    <subcellularLocation>
        <location evidence="1">Membrane</location>
        <topology evidence="1">Single-pass membrane protein</topology>
    </subcellularLocation>
</comment>
<sequence>MDVYFILNYGQYETYLNDEGQFKFYNIPKGKYILEVTSKIYSFEKAIISYLPKKKNNSDYDIFIQIVDPITLDIYSDVRDNNKIILKPINRIEYFEKVEPFNILMFFFSGQGLMITIMVLFYFCSKNMPNMDLLIQQQKKFYSPF</sequence>
<evidence type="ECO:0000256" key="6">
    <source>
        <dbReference type="SAM" id="Phobius"/>
    </source>
</evidence>
<dbReference type="RefSeq" id="XP_004037368.1">
    <property type="nucleotide sequence ID" value="XM_004037320.1"/>
</dbReference>
<evidence type="ECO:0000256" key="2">
    <source>
        <dbReference type="ARBA" id="ARBA00022692"/>
    </source>
</evidence>
<accession>G0QN19</accession>
<keyword evidence="2 6" id="KW-0812">Transmembrane</keyword>
<dbReference type="Proteomes" id="UP000008983">
    <property type="component" value="Unassembled WGS sequence"/>
</dbReference>
<dbReference type="OMA" id="QYETHTQ"/>
<keyword evidence="9" id="KW-1185">Reference proteome</keyword>
<name>G0QN19_ICHMU</name>
<dbReference type="GO" id="GO:0072546">
    <property type="term" value="C:EMC complex"/>
    <property type="evidence" value="ECO:0007669"/>
    <property type="project" value="TreeGrafter"/>
</dbReference>
<dbReference type="PANTHER" id="PTHR13605">
    <property type="entry name" value="ER MEMBRANE PROTEIN COMPLEX SUBUNIT 7"/>
    <property type="match status" value="1"/>
</dbReference>